<dbReference type="PANTHER" id="PTHR44688:SF16">
    <property type="entry name" value="DNA-BINDING TRANSCRIPTIONAL ACTIVATOR DEVR_DOSR"/>
    <property type="match status" value="1"/>
</dbReference>
<sequence>MLPSTDFPAGRGRAAAAIKVPAVPLPPIGRDSPFEELMAHTNVYCYSVDYQTGRFRYVSPGIYRLLGYNRDTWQFSGPQEAFRQVHPDDRDCVIKIYAEIKRELIHQPITVRCDLSFVFTCRMRTQQGHYLHLSHHLSFPSFDGHGRPLADFSLVSDITAFKAPHQCQLLVQYANGTAEKTVVFSCSPSVDFSRREIEILQLVAQGLDSQEIARRLFISYHTVCTHRKNMLRKAGVKTPVELVGWGRGVGLV</sequence>
<keyword evidence="1" id="KW-0805">Transcription regulation</keyword>
<reference evidence="5 6" key="1">
    <citation type="submission" date="2020-08" db="EMBL/GenBank/DDBJ databases">
        <title>Genomic Encyclopedia of Type Strains, Phase IV (KMG-IV): sequencing the most valuable type-strain genomes for metagenomic binning, comparative biology and taxonomic classification.</title>
        <authorList>
            <person name="Goeker M."/>
        </authorList>
    </citation>
    <scope>NUCLEOTIDE SEQUENCE [LARGE SCALE GENOMIC DNA]</scope>
    <source>
        <strain evidence="5 6">DSM 105137</strain>
    </source>
</reference>
<gene>
    <name evidence="5" type="ORF">GGR28_003171</name>
</gene>
<evidence type="ECO:0000256" key="3">
    <source>
        <dbReference type="ARBA" id="ARBA00023163"/>
    </source>
</evidence>
<protein>
    <submittedName>
        <fullName evidence="5">DNA-binding CsgD family transcriptional regulator</fullName>
    </submittedName>
</protein>
<dbReference type="PRINTS" id="PR00038">
    <property type="entry name" value="HTHLUXR"/>
</dbReference>
<evidence type="ECO:0000313" key="6">
    <source>
        <dbReference type="Proteomes" id="UP000576209"/>
    </source>
</evidence>
<dbReference type="PANTHER" id="PTHR44688">
    <property type="entry name" value="DNA-BINDING TRANSCRIPTIONAL ACTIVATOR DEVR_DOSR"/>
    <property type="match status" value="1"/>
</dbReference>
<dbReference type="Pfam" id="PF00196">
    <property type="entry name" value="GerE"/>
    <property type="match status" value="1"/>
</dbReference>
<evidence type="ECO:0000256" key="1">
    <source>
        <dbReference type="ARBA" id="ARBA00023015"/>
    </source>
</evidence>
<dbReference type="InterPro" id="IPR036388">
    <property type="entry name" value="WH-like_DNA-bd_sf"/>
</dbReference>
<comment type="caution">
    <text evidence="5">The sequence shown here is derived from an EMBL/GenBank/DDBJ whole genome shotgun (WGS) entry which is preliminary data.</text>
</comment>
<organism evidence="5 6">
    <name type="scientific">Neolewinella aquimaris</name>
    <dbReference type="NCBI Taxonomy" id="1835722"/>
    <lineage>
        <taxon>Bacteria</taxon>
        <taxon>Pseudomonadati</taxon>
        <taxon>Bacteroidota</taxon>
        <taxon>Saprospiria</taxon>
        <taxon>Saprospirales</taxon>
        <taxon>Lewinellaceae</taxon>
        <taxon>Neolewinella</taxon>
    </lineage>
</organism>
<dbReference type="AlphaFoldDB" id="A0A840EAS2"/>
<keyword evidence="6" id="KW-1185">Reference proteome</keyword>
<keyword evidence="2 5" id="KW-0238">DNA-binding</keyword>
<evidence type="ECO:0000259" key="4">
    <source>
        <dbReference type="PROSITE" id="PS50043"/>
    </source>
</evidence>
<feature type="domain" description="HTH luxR-type" evidence="4">
    <location>
        <begin position="185"/>
        <end position="250"/>
    </location>
</feature>
<dbReference type="GO" id="GO:0003677">
    <property type="term" value="F:DNA binding"/>
    <property type="evidence" value="ECO:0007669"/>
    <property type="project" value="UniProtKB-KW"/>
</dbReference>
<dbReference type="InterPro" id="IPR000792">
    <property type="entry name" value="Tscrpt_reg_LuxR_C"/>
</dbReference>
<dbReference type="SUPFAM" id="SSF55785">
    <property type="entry name" value="PYP-like sensor domain (PAS domain)"/>
    <property type="match status" value="1"/>
</dbReference>
<evidence type="ECO:0000313" key="5">
    <source>
        <dbReference type="EMBL" id="MBB4080537.1"/>
    </source>
</evidence>
<dbReference type="InterPro" id="IPR035965">
    <property type="entry name" value="PAS-like_dom_sf"/>
</dbReference>
<dbReference type="SMART" id="SM00421">
    <property type="entry name" value="HTH_LUXR"/>
    <property type="match status" value="1"/>
</dbReference>
<dbReference type="RefSeq" id="WP_183496768.1">
    <property type="nucleotide sequence ID" value="NZ_JACIFF010000008.1"/>
</dbReference>
<proteinExistence type="predicted"/>
<dbReference type="CDD" id="cd06170">
    <property type="entry name" value="LuxR_C_like"/>
    <property type="match status" value="1"/>
</dbReference>
<dbReference type="PROSITE" id="PS00622">
    <property type="entry name" value="HTH_LUXR_1"/>
    <property type="match status" value="1"/>
</dbReference>
<name>A0A840EAS2_9BACT</name>
<dbReference type="GO" id="GO:0006355">
    <property type="term" value="P:regulation of DNA-templated transcription"/>
    <property type="evidence" value="ECO:0007669"/>
    <property type="project" value="InterPro"/>
</dbReference>
<evidence type="ECO:0000256" key="2">
    <source>
        <dbReference type="ARBA" id="ARBA00023125"/>
    </source>
</evidence>
<dbReference type="Gene3D" id="3.30.450.20">
    <property type="entry name" value="PAS domain"/>
    <property type="match status" value="1"/>
</dbReference>
<dbReference type="InterPro" id="IPR016032">
    <property type="entry name" value="Sig_transdc_resp-reg_C-effctor"/>
</dbReference>
<dbReference type="PROSITE" id="PS50043">
    <property type="entry name" value="HTH_LUXR_2"/>
    <property type="match status" value="1"/>
</dbReference>
<dbReference type="SUPFAM" id="SSF46894">
    <property type="entry name" value="C-terminal effector domain of the bipartite response regulators"/>
    <property type="match status" value="1"/>
</dbReference>
<accession>A0A840EAS2</accession>
<keyword evidence="3" id="KW-0804">Transcription</keyword>
<dbReference type="EMBL" id="JACIFF010000008">
    <property type="protein sequence ID" value="MBB4080537.1"/>
    <property type="molecule type" value="Genomic_DNA"/>
</dbReference>
<dbReference type="Gene3D" id="1.10.10.10">
    <property type="entry name" value="Winged helix-like DNA-binding domain superfamily/Winged helix DNA-binding domain"/>
    <property type="match status" value="1"/>
</dbReference>
<dbReference type="Proteomes" id="UP000576209">
    <property type="component" value="Unassembled WGS sequence"/>
</dbReference>